<feature type="region of interest" description="Disordered" evidence="1">
    <location>
        <begin position="13"/>
        <end position="56"/>
    </location>
</feature>
<evidence type="ECO:0000313" key="2">
    <source>
        <dbReference type="EMBL" id="EEE03864.1"/>
    </source>
</evidence>
<organism evidence="2 3">
    <name type="scientific">Burkholderia multivorans CGD2</name>
    <dbReference type="NCBI Taxonomy" id="513052"/>
    <lineage>
        <taxon>Bacteria</taxon>
        <taxon>Pseudomonadati</taxon>
        <taxon>Pseudomonadota</taxon>
        <taxon>Betaproteobacteria</taxon>
        <taxon>Burkholderiales</taxon>
        <taxon>Burkholderiaceae</taxon>
        <taxon>Burkholderia</taxon>
        <taxon>Burkholderia cepacia complex</taxon>
    </lineage>
</organism>
<comment type="caution">
    <text evidence="2">The sequence shown here is derived from an EMBL/GenBank/DDBJ whole genome shotgun (WGS) entry which is preliminary data.</text>
</comment>
<gene>
    <name evidence="2" type="ORF">BURMUCGD2_0078</name>
</gene>
<dbReference type="EMBL" id="ACFC01000021">
    <property type="protein sequence ID" value="EEE03864.1"/>
    <property type="molecule type" value="Genomic_DNA"/>
</dbReference>
<dbReference type="AlphaFoldDB" id="B9BZJ3"/>
<name>B9BZJ3_9BURK</name>
<reference evidence="2 3" key="1">
    <citation type="journal article" date="2012" name="J. Bacteriol.">
        <title>Draft Genome Sequence Determination for Cystic Fibrosis and Chronic Granulomatous Disease Burkholderia multivorans Isolates.</title>
        <authorList>
            <person name="Varga J.J."/>
            <person name="Losada L."/>
            <person name="Zelazny A.M."/>
            <person name="Brinkac L."/>
            <person name="Harkins D."/>
            <person name="Radune D."/>
            <person name="Hostetler J."/>
            <person name="Sampaio E.P."/>
            <person name="Ronning C.M."/>
            <person name="Nierman W.C."/>
            <person name="Greenberg D.E."/>
            <person name="Holland S.M."/>
            <person name="Goldberg J.B."/>
        </authorList>
    </citation>
    <scope>NUCLEOTIDE SEQUENCE [LARGE SCALE GENOMIC DNA]</scope>
    <source>
        <strain evidence="2 3">CGD2</strain>
    </source>
</reference>
<sequence>MLESHYSTCYRNSAKTAADVSLTETPAAPPDWSPDRPRATARQRATDVLTDRRRAG</sequence>
<proteinExistence type="predicted"/>
<evidence type="ECO:0000313" key="3">
    <source>
        <dbReference type="Proteomes" id="UP000004535"/>
    </source>
</evidence>
<evidence type="ECO:0000256" key="1">
    <source>
        <dbReference type="SAM" id="MobiDB-lite"/>
    </source>
</evidence>
<protein>
    <submittedName>
        <fullName evidence="2">Uncharacterized protein</fullName>
    </submittedName>
</protein>
<dbReference type="Proteomes" id="UP000004535">
    <property type="component" value="Unassembled WGS sequence"/>
</dbReference>
<accession>B9BZJ3</accession>